<keyword evidence="3" id="KW-0449">Lipoprotein</keyword>
<accession>A0ABP2A1N6</accession>
<dbReference type="PANTHER" id="PTHR30203">
    <property type="entry name" value="OUTER MEMBRANE CATION EFFLUX PROTEIN"/>
    <property type="match status" value="1"/>
</dbReference>
<organism evidence="3 4">
    <name type="scientific">Yersinia pekkanenii</name>
    <dbReference type="NCBI Taxonomy" id="1288385"/>
    <lineage>
        <taxon>Bacteria</taxon>
        <taxon>Pseudomonadati</taxon>
        <taxon>Pseudomonadota</taxon>
        <taxon>Gammaproteobacteria</taxon>
        <taxon>Enterobacterales</taxon>
        <taxon>Yersiniaceae</taxon>
        <taxon>Yersinia</taxon>
    </lineage>
</organism>
<comment type="similarity">
    <text evidence="2">Belongs to the outer membrane factor (OMF) (TC 1.B.17) family.</text>
</comment>
<gene>
    <name evidence="3" type="primary">ttgC</name>
    <name evidence="3" type="ORF">ERS137968_04627</name>
</gene>
<evidence type="ECO:0000313" key="4">
    <source>
        <dbReference type="Proteomes" id="UP000044625"/>
    </source>
</evidence>
<comment type="subcellular location">
    <subcellularLocation>
        <location evidence="1">Cell outer membrane</location>
        <topology evidence="1">Lipid-anchor</topology>
    </subcellularLocation>
</comment>
<dbReference type="Gene3D" id="1.20.1600.10">
    <property type="entry name" value="Outer membrane efflux proteins (OEP)"/>
    <property type="match status" value="1"/>
</dbReference>
<dbReference type="Pfam" id="PF02321">
    <property type="entry name" value="OEP"/>
    <property type="match status" value="2"/>
</dbReference>
<name>A0ABP2A1N6_9GAMM</name>
<protein>
    <submittedName>
        <fullName evidence="3">Outer-membrane efflux lipoprotein</fullName>
    </submittedName>
</protein>
<sequence>MLSEASDNYWRIGFINQQITVLQKSIDYAKETLRLANARYHAGGFSSLDLVDARQSLLTQENRLTGLQRERLQAVLLGTAPGSPVAEPTTLLKGATLSVNANIPASVLRNRPDISAKEWRMREALSTVDIRRTEYYPAFTLTGSLGTSSSSLMAFL</sequence>
<evidence type="ECO:0000313" key="3">
    <source>
        <dbReference type="EMBL" id="CRY69475.1"/>
    </source>
</evidence>
<dbReference type="InterPro" id="IPR010131">
    <property type="entry name" value="MdtP/NodT-like"/>
</dbReference>
<keyword evidence="4" id="KW-1185">Reference proteome</keyword>
<evidence type="ECO:0000256" key="1">
    <source>
        <dbReference type="ARBA" id="ARBA00004459"/>
    </source>
</evidence>
<evidence type="ECO:0000256" key="2">
    <source>
        <dbReference type="ARBA" id="ARBA00007613"/>
    </source>
</evidence>
<reference evidence="3 4" key="1">
    <citation type="submission" date="2015-03" db="EMBL/GenBank/DDBJ databases">
        <authorList>
            <consortium name="Pathogen Informatics"/>
            <person name="Murphy D."/>
        </authorList>
    </citation>
    <scope>NUCLEOTIDE SEQUENCE [LARGE SCALE GENOMIC DNA]</scope>
    <source>
        <strain evidence="4">type strain: CIP110230</strain>
    </source>
</reference>
<dbReference type="InterPro" id="IPR003423">
    <property type="entry name" value="OMP_efflux"/>
</dbReference>
<comment type="caution">
    <text evidence="3">The sequence shown here is derived from an EMBL/GenBank/DDBJ whole genome shotgun (WGS) entry which is preliminary data.</text>
</comment>
<proteinExistence type="inferred from homology"/>
<dbReference type="PANTHER" id="PTHR30203:SF32">
    <property type="entry name" value="CATION EFFLUX SYSTEM PROTEIN CUSC"/>
    <property type="match status" value="1"/>
</dbReference>
<dbReference type="Proteomes" id="UP000044625">
    <property type="component" value="Unassembled WGS sequence"/>
</dbReference>
<dbReference type="EMBL" id="CWJL01000053">
    <property type="protein sequence ID" value="CRY69475.1"/>
    <property type="molecule type" value="Genomic_DNA"/>
</dbReference>
<dbReference type="Gene3D" id="2.20.200.10">
    <property type="entry name" value="Outer membrane efflux proteins (OEP)"/>
    <property type="match status" value="1"/>
</dbReference>
<dbReference type="SUPFAM" id="SSF56954">
    <property type="entry name" value="Outer membrane efflux proteins (OEP)"/>
    <property type="match status" value="1"/>
</dbReference>